<organism evidence="1 2">
    <name type="scientific">Hygrophoropsis aurantiaca</name>
    <dbReference type="NCBI Taxonomy" id="72124"/>
    <lineage>
        <taxon>Eukaryota</taxon>
        <taxon>Fungi</taxon>
        <taxon>Dikarya</taxon>
        <taxon>Basidiomycota</taxon>
        <taxon>Agaricomycotina</taxon>
        <taxon>Agaricomycetes</taxon>
        <taxon>Agaricomycetidae</taxon>
        <taxon>Boletales</taxon>
        <taxon>Coniophorineae</taxon>
        <taxon>Hygrophoropsidaceae</taxon>
        <taxon>Hygrophoropsis</taxon>
    </lineage>
</organism>
<gene>
    <name evidence="1" type="ORF">BJ138DRAFT_670559</name>
</gene>
<dbReference type="Proteomes" id="UP000790377">
    <property type="component" value="Unassembled WGS sequence"/>
</dbReference>
<reference evidence="1" key="1">
    <citation type="journal article" date="2021" name="New Phytol.">
        <title>Evolutionary innovations through gain and loss of genes in the ectomycorrhizal Boletales.</title>
        <authorList>
            <person name="Wu G."/>
            <person name="Miyauchi S."/>
            <person name="Morin E."/>
            <person name="Kuo A."/>
            <person name="Drula E."/>
            <person name="Varga T."/>
            <person name="Kohler A."/>
            <person name="Feng B."/>
            <person name="Cao Y."/>
            <person name="Lipzen A."/>
            <person name="Daum C."/>
            <person name="Hundley H."/>
            <person name="Pangilinan J."/>
            <person name="Johnson J."/>
            <person name="Barry K."/>
            <person name="LaButti K."/>
            <person name="Ng V."/>
            <person name="Ahrendt S."/>
            <person name="Min B."/>
            <person name="Choi I.G."/>
            <person name="Park H."/>
            <person name="Plett J.M."/>
            <person name="Magnuson J."/>
            <person name="Spatafora J.W."/>
            <person name="Nagy L.G."/>
            <person name="Henrissat B."/>
            <person name="Grigoriev I.V."/>
            <person name="Yang Z.L."/>
            <person name="Xu J."/>
            <person name="Martin F.M."/>
        </authorList>
    </citation>
    <scope>NUCLEOTIDE SEQUENCE</scope>
    <source>
        <strain evidence="1">ATCC 28755</strain>
    </source>
</reference>
<comment type="caution">
    <text evidence="1">The sequence shown here is derived from an EMBL/GenBank/DDBJ whole genome shotgun (WGS) entry which is preliminary data.</text>
</comment>
<proteinExistence type="predicted"/>
<dbReference type="EMBL" id="MU267636">
    <property type="protein sequence ID" value="KAH7913187.1"/>
    <property type="molecule type" value="Genomic_DNA"/>
</dbReference>
<evidence type="ECO:0000313" key="1">
    <source>
        <dbReference type="EMBL" id="KAH7913187.1"/>
    </source>
</evidence>
<protein>
    <submittedName>
        <fullName evidence="1">Uncharacterized protein</fullName>
    </submittedName>
</protein>
<keyword evidence="2" id="KW-1185">Reference proteome</keyword>
<evidence type="ECO:0000313" key="2">
    <source>
        <dbReference type="Proteomes" id="UP000790377"/>
    </source>
</evidence>
<sequence>MLVAYVSAPSYLYWMPFHLCKSKLYTNTMLAMLNSRGNDDTWSNVRTLQIRPSLLATMKISRPLVHENPMGNELSSTAAMTEGPAEQADSESLPPILHRSNSESRSPAVHAQSLI</sequence>
<accession>A0ACB8AKV0</accession>
<name>A0ACB8AKV0_9AGAM</name>